<gene>
    <name evidence="3" type="ORF">GCM10007359_19000</name>
</gene>
<evidence type="ECO:0000313" key="4">
    <source>
        <dbReference type="Proteomes" id="UP000600171"/>
    </source>
</evidence>
<evidence type="ECO:0000256" key="2">
    <source>
        <dbReference type="SAM" id="SignalP"/>
    </source>
</evidence>
<proteinExistence type="predicted"/>
<dbReference type="AlphaFoldDB" id="A0A917IVA0"/>
<keyword evidence="4" id="KW-1185">Reference proteome</keyword>
<name>A0A917IVA0_9MICC</name>
<dbReference type="EMBL" id="BMDC01000004">
    <property type="protein sequence ID" value="GGH65598.1"/>
    <property type="molecule type" value="Genomic_DNA"/>
</dbReference>
<feature type="chain" id="PRO_5039642265" description="Lipoprotein" evidence="2">
    <location>
        <begin position="22"/>
        <end position="332"/>
    </location>
</feature>
<dbReference type="PROSITE" id="PS51257">
    <property type="entry name" value="PROKAR_LIPOPROTEIN"/>
    <property type="match status" value="1"/>
</dbReference>
<feature type="compositionally biased region" description="Low complexity" evidence="1">
    <location>
        <begin position="29"/>
        <end position="58"/>
    </location>
</feature>
<evidence type="ECO:0000256" key="1">
    <source>
        <dbReference type="SAM" id="MobiDB-lite"/>
    </source>
</evidence>
<feature type="signal peptide" evidence="2">
    <location>
        <begin position="1"/>
        <end position="21"/>
    </location>
</feature>
<dbReference type="Proteomes" id="UP000600171">
    <property type="component" value="Unassembled WGS sequence"/>
</dbReference>
<dbReference type="SUPFAM" id="SSF51658">
    <property type="entry name" value="Xylose isomerase-like"/>
    <property type="match status" value="1"/>
</dbReference>
<sequence>MKISPLFLVCALAVATLSGCSGESDQEQDAAAAPSASTSAATGQPSGAASSSPAGETPSPLPSKTQEAKTLYDGSTKVFENKRYVALYGVTSGPSLGALGEQSPAQSVRRVQNLVDEYQAFTDEKVQPAFEVIATVASSAPGEDGDFSDESTVESLLPLIEVTEKHGVYVVLDFQPGRSDFLSQIRQYEELLKHPNVGVGFDPEWRLAPGQQPLQQIGSVDSSEINEALAYLADVTEQNELPQKMVVIHQFTDSMITNRELLDTSHEQLALTLHADGHGTPDLKLDTYRTLLKNLPEDIKPSWKNFYDEDIPMLTPEQTYGLDDRPWVVTYQ</sequence>
<keyword evidence="2" id="KW-0732">Signal</keyword>
<organism evidence="3 4">
    <name type="scientific">Rothia aerolata</name>
    <dbReference type="NCBI Taxonomy" id="1812262"/>
    <lineage>
        <taxon>Bacteria</taxon>
        <taxon>Bacillati</taxon>
        <taxon>Actinomycetota</taxon>
        <taxon>Actinomycetes</taxon>
        <taxon>Micrococcales</taxon>
        <taxon>Micrococcaceae</taxon>
        <taxon>Rothia</taxon>
    </lineage>
</organism>
<protein>
    <recommendedName>
        <fullName evidence="5">Lipoprotein</fullName>
    </recommendedName>
</protein>
<dbReference type="RefSeq" id="WP_188360149.1">
    <property type="nucleotide sequence ID" value="NZ_BMDC01000004.1"/>
</dbReference>
<evidence type="ECO:0000313" key="3">
    <source>
        <dbReference type="EMBL" id="GGH65598.1"/>
    </source>
</evidence>
<accession>A0A917IVA0</accession>
<reference evidence="3 4" key="1">
    <citation type="journal article" date="2014" name="Int. J. Syst. Evol. Microbiol.">
        <title>Complete genome sequence of Corynebacterium casei LMG S-19264T (=DSM 44701T), isolated from a smear-ripened cheese.</title>
        <authorList>
            <consortium name="US DOE Joint Genome Institute (JGI-PGF)"/>
            <person name="Walter F."/>
            <person name="Albersmeier A."/>
            <person name="Kalinowski J."/>
            <person name="Ruckert C."/>
        </authorList>
    </citation>
    <scope>NUCLEOTIDE SEQUENCE [LARGE SCALE GENOMIC DNA]</scope>
    <source>
        <strain evidence="3 4">CCM 8669</strain>
    </source>
</reference>
<feature type="region of interest" description="Disordered" evidence="1">
    <location>
        <begin position="21"/>
        <end position="69"/>
    </location>
</feature>
<comment type="caution">
    <text evidence="3">The sequence shown here is derived from an EMBL/GenBank/DDBJ whole genome shotgun (WGS) entry which is preliminary data.</text>
</comment>
<evidence type="ECO:0008006" key="5">
    <source>
        <dbReference type="Google" id="ProtNLM"/>
    </source>
</evidence>
<dbReference type="InterPro" id="IPR036237">
    <property type="entry name" value="Xyl_isomerase-like_sf"/>
</dbReference>